<evidence type="ECO:0000256" key="6">
    <source>
        <dbReference type="ARBA" id="ARBA00022729"/>
    </source>
</evidence>
<feature type="disulfide bond" evidence="15">
    <location>
        <begin position="589"/>
        <end position="610"/>
    </location>
</feature>
<evidence type="ECO:0000256" key="16">
    <source>
        <dbReference type="PROSITE-ProRule" id="PRU00276"/>
    </source>
</evidence>
<feature type="active site" evidence="13 16">
    <location>
        <position position="486"/>
    </location>
</feature>
<evidence type="ECO:0000256" key="18">
    <source>
        <dbReference type="SAM" id="Phobius"/>
    </source>
</evidence>
<keyword evidence="18" id="KW-0812">Transmembrane</keyword>
<keyword evidence="6" id="KW-0732">Signal</keyword>
<feature type="disulfide bond" evidence="15">
    <location>
        <begin position="414"/>
        <end position="469"/>
    </location>
</feature>
<feature type="transmembrane region" description="Helical" evidence="18">
    <location>
        <begin position="15"/>
        <end position="35"/>
    </location>
</feature>
<dbReference type="InterPro" id="IPR057401">
    <property type="entry name" value="Adt-1/2-like_dom"/>
</dbReference>
<dbReference type="InterPro" id="IPR001590">
    <property type="entry name" value="Peptidase_M12B"/>
</dbReference>
<keyword evidence="3" id="KW-0272">Extracellular matrix</keyword>
<accession>A0A2H8TGR9</accession>
<dbReference type="Pfam" id="PF17771">
    <property type="entry name" value="ADAMTS_CR_2"/>
    <property type="match status" value="1"/>
</dbReference>
<keyword evidence="2" id="KW-0964">Secreted</keyword>
<evidence type="ECO:0000256" key="10">
    <source>
        <dbReference type="ARBA" id="ARBA00023049"/>
    </source>
</evidence>
<dbReference type="Gene3D" id="2.20.100.10">
    <property type="entry name" value="Thrombospondin type-1 (TSP1) repeat"/>
    <property type="match status" value="1"/>
</dbReference>
<feature type="binding site" evidence="14">
    <location>
        <position position="425"/>
    </location>
    <ligand>
        <name>Ca(2+)</name>
        <dbReference type="ChEBI" id="CHEBI:29108"/>
        <label>1</label>
    </ligand>
</feature>
<evidence type="ECO:0000256" key="4">
    <source>
        <dbReference type="ARBA" id="ARBA00022670"/>
    </source>
</evidence>
<keyword evidence="18" id="KW-1133">Transmembrane helix</keyword>
<evidence type="ECO:0000256" key="9">
    <source>
        <dbReference type="ARBA" id="ARBA00022833"/>
    </source>
</evidence>
<keyword evidence="12" id="KW-0325">Glycoprotein</keyword>
<keyword evidence="5 14" id="KW-0479">Metal-binding</keyword>
<keyword evidence="9 14" id="KW-0862">Zinc</keyword>
<dbReference type="InterPro" id="IPR050439">
    <property type="entry name" value="ADAMTS_ADAMTS-like"/>
</dbReference>
<dbReference type="Gene3D" id="3.40.1620.60">
    <property type="match status" value="2"/>
</dbReference>
<dbReference type="PANTHER" id="PTHR13723">
    <property type="entry name" value="ADAMTS A DISINTEGRIN AND METALLOPROTEASE WITH THROMBOSPONDIN MOTIFS PROTEASE"/>
    <property type="match status" value="1"/>
</dbReference>
<evidence type="ECO:0000256" key="17">
    <source>
        <dbReference type="SAM" id="MobiDB-lite"/>
    </source>
</evidence>
<feature type="disulfide bond" evidence="15">
    <location>
        <begin position="663"/>
        <end position="701"/>
    </location>
</feature>
<evidence type="ECO:0000256" key="15">
    <source>
        <dbReference type="PIRSR" id="PIRSR613273-3"/>
    </source>
</evidence>
<dbReference type="Pfam" id="PF01421">
    <property type="entry name" value="Reprolysin"/>
    <property type="match status" value="1"/>
</dbReference>
<sequence>MCCPKTSARAPTAKWPLIVALSVMSAAILVAMIAWTATGHLQGTSTERFDGTVTTDFDDVSQPDETQTISMVPEFLRKKSSLVDLSDASRFEREYVKPVKSIPDSLHTHDILYGGDHNRLDREKLVKHHSGQYRHKTAFIWDPHPQYKFTAFGHLFHLVLIQDSKFVSPDIKITRMKQNESWREPPNVKVNGCFYSGNVSGEPGSVVVVSLCDGITGYIRTTSGNYFIEPVETTDNHATPALHTIYRTGHLAEGDKSPGQTQRSHQPEKNCGVQDNEGTSDLDTITDEYSATVEVKPFIIDSSTNSLTENDIFLSSTSLPNTQKRRKKRSLTSEYVVELMIVADKKMADYHGKELHNYILTLMSIVSKIYKDKSIGNPMHIAVVKLVVLKDVHFVENRNRLGGIAAADMLHKFCEWQIHHNDESDSSANHHDSALLLTREHVCRNHNQKKCDNTLGLAQLGTMCNVNSCAIVQDNGLSAAFTIAHELGHVLNMPHDDDNKCKDFGQPDGMHNVMSRMLDHNSHPWTWSTCSRHFLTEYLEAGNGKCLQDDPSKDYLEIENQTHEKHFPGENYSGDKQCELIYGSGSKLCSYMPVCQRLWCTTGSGEKDGCRTQHMPWADGTQCWNSKNWCQQGKCVPKDRNALKPVDGGWGPWQPYGECTRTCGGGVKKSYRDCTDPPPSNGGKYCTGKRVRVRSCATNDCPAGTPDFRGEQCAMFNNNTFNIADLEPNVQWLPKYGGYDEERCRLFCRVAASTAYYQLKEKVVDGTPCAPDTYDICVNGMCEKAGCDHALGSDSQLDLCGVCGGNNSSCQQVVGTHNSSSPNGYSKVLRIPAGSSNLDIRQHGHNGSSKDDNYLALVDSVTGEYVLNGNYVLSTFNKIIVYGGTAIEYSGSDAPVERINSSRPLNKDVTVEV</sequence>
<keyword evidence="11 15" id="KW-1015">Disulfide bond</keyword>
<feature type="binding site" evidence="14">
    <location>
        <position position="546"/>
    </location>
    <ligand>
        <name>Ca(2+)</name>
        <dbReference type="ChEBI" id="CHEBI:29108"/>
        <label>1</label>
    </ligand>
</feature>
<feature type="domain" description="Peptidase M12B" evidence="19">
    <location>
        <begin position="335"/>
        <end position="551"/>
    </location>
</feature>
<feature type="disulfide bond" evidence="15">
    <location>
        <begin position="595"/>
        <end position="630"/>
    </location>
</feature>
<dbReference type="AlphaFoldDB" id="A0A2H8TGR9"/>
<evidence type="ECO:0000256" key="5">
    <source>
        <dbReference type="ARBA" id="ARBA00022723"/>
    </source>
</evidence>
<dbReference type="SMART" id="SM00209">
    <property type="entry name" value="TSP1"/>
    <property type="match status" value="1"/>
</dbReference>
<evidence type="ECO:0000256" key="13">
    <source>
        <dbReference type="PIRSR" id="PIRSR613273-1"/>
    </source>
</evidence>
<dbReference type="Gene3D" id="3.40.390.10">
    <property type="entry name" value="Collagenase (Catalytic Domain)"/>
    <property type="match status" value="1"/>
</dbReference>
<dbReference type="GO" id="GO:0030198">
    <property type="term" value="P:extracellular matrix organization"/>
    <property type="evidence" value="ECO:0007669"/>
    <property type="project" value="InterPro"/>
</dbReference>
<feature type="region of interest" description="Disordered" evidence="17">
    <location>
        <begin position="251"/>
        <end position="282"/>
    </location>
</feature>
<dbReference type="EMBL" id="GFXV01001425">
    <property type="protein sequence ID" value="MBW13230.1"/>
    <property type="molecule type" value="Transcribed_RNA"/>
</dbReference>
<feature type="binding site" description="in inhibited form" evidence="14">
    <location>
        <position position="271"/>
    </location>
    <ligand>
        <name>Zn(2+)</name>
        <dbReference type="ChEBI" id="CHEBI:29105"/>
        <note>catalytic</note>
    </ligand>
</feature>
<dbReference type="InterPro" id="IPR024079">
    <property type="entry name" value="MetalloPept_cat_dom_sf"/>
</dbReference>
<dbReference type="PROSITE" id="PS50092">
    <property type="entry name" value="TSP1"/>
    <property type="match status" value="1"/>
</dbReference>
<evidence type="ECO:0000256" key="11">
    <source>
        <dbReference type="ARBA" id="ARBA00023157"/>
    </source>
</evidence>
<feature type="disulfide bond" evidence="15">
    <location>
        <begin position="659"/>
        <end position="696"/>
    </location>
</feature>
<dbReference type="GO" id="GO:0004222">
    <property type="term" value="F:metalloendopeptidase activity"/>
    <property type="evidence" value="ECO:0007669"/>
    <property type="project" value="InterPro"/>
</dbReference>
<evidence type="ECO:0000256" key="1">
    <source>
        <dbReference type="ARBA" id="ARBA00004498"/>
    </source>
</evidence>
<dbReference type="Pfam" id="PF00090">
    <property type="entry name" value="TSP_1"/>
    <property type="match status" value="1"/>
</dbReference>
<keyword evidence="7" id="KW-0677">Repeat</keyword>
<evidence type="ECO:0000256" key="8">
    <source>
        <dbReference type="ARBA" id="ARBA00022801"/>
    </source>
</evidence>
<comment type="caution">
    <text evidence="16">Lacks conserved residue(s) required for the propagation of feature annotation.</text>
</comment>
<keyword evidence="20" id="KW-0401">Integrin</keyword>
<dbReference type="Gene3D" id="2.60.120.830">
    <property type="match status" value="1"/>
</dbReference>
<keyword evidence="4" id="KW-0645">Protease</keyword>
<dbReference type="GO" id="GO:0046872">
    <property type="term" value="F:metal ion binding"/>
    <property type="evidence" value="ECO:0007669"/>
    <property type="project" value="UniProtKB-KW"/>
</dbReference>
<comment type="cofactor">
    <cofactor evidence="14">
        <name>Zn(2+)</name>
        <dbReference type="ChEBI" id="CHEBI:29105"/>
    </cofactor>
    <text evidence="14">Binds 1 zinc ion per subunit.</text>
</comment>
<feature type="disulfide bond" evidence="15">
    <location>
        <begin position="623"/>
        <end position="635"/>
    </location>
</feature>
<feature type="binding site" evidence="14 16">
    <location>
        <position position="489"/>
    </location>
    <ligand>
        <name>Zn(2+)</name>
        <dbReference type="ChEBI" id="CHEBI:29105"/>
        <note>catalytic</note>
    </ligand>
</feature>
<proteinExistence type="predicted"/>
<dbReference type="InterPro" id="IPR013273">
    <property type="entry name" value="ADAMTS/ADAMTS-like"/>
</dbReference>
<keyword evidence="14" id="KW-0106">Calcium</keyword>
<evidence type="ECO:0000259" key="19">
    <source>
        <dbReference type="PROSITE" id="PS50215"/>
    </source>
</evidence>
<dbReference type="Pfam" id="PF25379">
    <property type="entry name" value="Adt-1"/>
    <property type="match status" value="1"/>
</dbReference>
<keyword evidence="10" id="KW-0482">Metalloprotease</keyword>
<dbReference type="InterPro" id="IPR041645">
    <property type="entry name" value="ADAMTS_CR_2"/>
</dbReference>
<keyword evidence="8" id="KW-0378">Hydrolase</keyword>
<evidence type="ECO:0000256" key="14">
    <source>
        <dbReference type="PIRSR" id="PIRSR613273-2"/>
    </source>
</evidence>
<dbReference type="FunFam" id="2.20.100.10:FF:000006">
    <property type="entry name" value="A disintegrin and metalloproteinase with thrombospondin motifs 1"/>
    <property type="match status" value="1"/>
</dbReference>
<dbReference type="InterPro" id="IPR000884">
    <property type="entry name" value="TSP1_rpt"/>
</dbReference>
<evidence type="ECO:0000256" key="3">
    <source>
        <dbReference type="ARBA" id="ARBA00022530"/>
    </source>
</evidence>
<evidence type="ECO:0000256" key="2">
    <source>
        <dbReference type="ARBA" id="ARBA00022525"/>
    </source>
</evidence>
<name>A0A2H8TGR9_9HEMI</name>
<evidence type="ECO:0000313" key="20">
    <source>
        <dbReference type="EMBL" id="MBW13230.1"/>
    </source>
</evidence>
<feature type="disulfide bond" evidence="15">
    <location>
        <begin position="443"/>
        <end position="451"/>
    </location>
</feature>
<dbReference type="PRINTS" id="PR01857">
    <property type="entry name" value="ADAMTSFAMILY"/>
</dbReference>
<dbReference type="InterPro" id="IPR036383">
    <property type="entry name" value="TSP1_rpt_sf"/>
</dbReference>
<feature type="binding site" evidence="14">
    <location>
        <position position="432"/>
    </location>
    <ligand>
        <name>Ca(2+)</name>
        <dbReference type="ChEBI" id="CHEBI:29108"/>
        <label>1</label>
    </ligand>
</feature>
<organism evidence="20">
    <name type="scientific">Melanaphis sacchari</name>
    <dbReference type="NCBI Taxonomy" id="742174"/>
    <lineage>
        <taxon>Eukaryota</taxon>
        <taxon>Metazoa</taxon>
        <taxon>Ecdysozoa</taxon>
        <taxon>Arthropoda</taxon>
        <taxon>Hexapoda</taxon>
        <taxon>Insecta</taxon>
        <taxon>Pterygota</taxon>
        <taxon>Neoptera</taxon>
        <taxon>Paraneoptera</taxon>
        <taxon>Hemiptera</taxon>
        <taxon>Sternorrhyncha</taxon>
        <taxon>Aphidomorpha</taxon>
        <taxon>Aphidoidea</taxon>
        <taxon>Aphididae</taxon>
        <taxon>Aphidini</taxon>
        <taxon>Melanaphis</taxon>
    </lineage>
</organism>
<dbReference type="CDD" id="cd04273">
    <property type="entry name" value="ZnMc_ADAMTS_like"/>
    <property type="match status" value="1"/>
</dbReference>
<feature type="disulfide bond" evidence="15">
    <location>
        <begin position="501"/>
        <end position="530"/>
    </location>
</feature>
<evidence type="ECO:0000256" key="7">
    <source>
        <dbReference type="ARBA" id="ARBA00022737"/>
    </source>
</evidence>
<feature type="binding site" evidence="14">
    <location>
        <position position="338"/>
    </location>
    <ligand>
        <name>Ca(2+)</name>
        <dbReference type="ChEBI" id="CHEBI:29108"/>
        <label>1</label>
    </ligand>
</feature>
<dbReference type="Pfam" id="PF01562">
    <property type="entry name" value="Pep_M12B_propep"/>
    <property type="match status" value="1"/>
</dbReference>
<feature type="binding site" evidence="14">
    <location>
        <position position="338"/>
    </location>
    <ligand>
        <name>Ca(2+)</name>
        <dbReference type="ChEBI" id="CHEBI:29108"/>
        <label>2</label>
    </ligand>
</feature>
<dbReference type="InterPro" id="IPR002870">
    <property type="entry name" value="Peptidase_M12B_N"/>
</dbReference>
<comment type="subcellular location">
    <subcellularLocation>
        <location evidence="1">Secreted</location>
        <location evidence="1">Extracellular space</location>
        <location evidence="1">Extracellular matrix</location>
    </subcellularLocation>
</comment>
<feature type="disulfide bond" evidence="15">
    <location>
        <begin position="578"/>
        <end position="600"/>
    </location>
</feature>
<dbReference type="OrthoDB" id="5855429at2759"/>
<feature type="binding site" evidence="14">
    <location>
        <position position="549"/>
    </location>
    <ligand>
        <name>Ca(2+)</name>
        <dbReference type="ChEBI" id="CHEBI:29108"/>
        <label>2</label>
    </ligand>
</feature>
<protein>
    <submittedName>
        <fullName evidence="20">A disintegrin and metalloproteinase with thrombospondin motifs 20</fullName>
    </submittedName>
</protein>
<dbReference type="InterPro" id="IPR010294">
    <property type="entry name" value="ADAMTS_spacer1"/>
</dbReference>
<dbReference type="GO" id="GO:0006508">
    <property type="term" value="P:proteolysis"/>
    <property type="evidence" value="ECO:0007669"/>
    <property type="project" value="UniProtKB-KW"/>
</dbReference>
<feature type="binding site" evidence="14">
    <location>
        <position position="425"/>
    </location>
    <ligand>
        <name>Ca(2+)</name>
        <dbReference type="ChEBI" id="CHEBI:29108"/>
        <label>2</label>
    </ligand>
</feature>
<feature type="disulfide bond" evidence="15">
    <location>
        <begin position="464"/>
        <end position="546"/>
    </location>
</feature>
<dbReference type="PANTHER" id="PTHR13723:SF278">
    <property type="entry name" value="ADAM METALLOPEPTIDASE WITH THROMBOSPONDIN TYPE 1 MOTIF A, ISOFORM B"/>
    <property type="match status" value="1"/>
</dbReference>
<feature type="binding site" evidence="14 16">
    <location>
        <position position="495"/>
    </location>
    <ligand>
        <name>Zn(2+)</name>
        <dbReference type="ChEBI" id="CHEBI:29105"/>
        <note>catalytic</note>
    </ligand>
</feature>
<feature type="binding site" evidence="14">
    <location>
        <position position="549"/>
    </location>
    <ligand>
        <name>Ca(2+)</name>
        <dbReference type="ChEBI" id="CHEBI:29108"/>
        <label>1</label>
    </ligand>
</feature>
<feature type="disulfide bond" evidence="15">
    <location>
        <begin position="674"/>
        <end position="686"/>
    </location>
</feature>
<dbReference type="PROSITE" id="PS50215">
    <property type="entry name" value="ADAM_MEPRO"/>
    <property type="match status" value="1"/>
</dbReference>
<evidence type="ECO:0000256" key="12">
    <source>
        <dbReference type="ARBA" id="ARBA00023180"/>
    </source>
</evidence>
<feature type="binding site" evidence="14 16">
    <location>
        <position position="485"/>
    </location>
    <ligand>
        <name>Zn(2+)</name>
        <dbReference type="ChEBI" id="CHEBI:29105"/>
        <note>catalytic</note>
    </ligand>
</feature>
<dbReference type="GO" id="GO:0031012">
    <property type="term" value="C:extracellular matrix"/>
    <property type="evidence" value="ECO:0007669"/>
    <property type="project" value="TreeGrafter"/>
</dbReference>
<dbReference type="GO" id="GO:0007229">
    <property type="term" value="P:integrin-mediated signaling pathway"/>
    <property type="evidence" value="ECO:0007669"/>
    <property type="project" value="UniProtKB-KW"/>
</dbReference>
<gene>
    <name evidence="20" type="primary">Adamts20_1</name>
</gene>
<dbReference type="Pfam" id="PF05986">
    <property type="entry name" value="ADAMTS_spacer1"/>
    <property type="match status" value="1"/>
</dbReference>
<dbReference type="SUPFAM" id="SSF82895">
    <property type="entry name" value="TSP-1 type 1 repeat"/>
    <property type="match status" value="1"/>
</dbReference>
<dbReference type="SUPFAM" id="SSF55486">
    <property type="entry name" value="Metalloproteases ('zincins'), catalytic domain"/>
    <property type="match status" value="1"/>
</dbReference>
<keyword evidence="18" id="KW-0472">Membrane</keyword>
<reference evidence="20" key="1">
    <citation type="submission" date="2017-10" db="EMBL/GenBank/DDBJ databases">
        <title>Transcriptome Assembly of Sugarcane Aphid Adults.</title>
        <authorList>
            <person name="Scully E.D."/>
            <person name="Palmer N.A."/>
            <person name="Geib S.M."/>
            <person name="Sarath G."/>
            <person name="Sattler S.E."/>
        </authorList>
    </citation>
    <scope>NUCLEOTIDE SEQUENCE</scope>
    <source>
        <tissue evidence="20">Whole body</tissue>
    </source>
</reference>